<keyword evidence="2" id="KW-0472">Membrane</keyword>
<proteinExistence type="predicted"/>
<reference evidence="3 4" key="1">
    <citation type="submission" date="2016-05" db="EMBL/GenBank/DDBJ databases">
        <authorList>
            <person name="Lavstsen T."/>
            <person name="Jespersen J.S."/>
        </authorList>
    </citation>
    <scope>NUCLEOTIDE SEQUENCE [LARGE SCALE GENOMIC DNA]</scope>
    <source>
        <strain evidence="3 4">KCJ1736</strain>
    </source>
</reference>
<dbReference type="InterPro" id="IPR010266">
    <property type="entry name" value="NnrS"/>
</dbReference>
<gene>
    <name evidence="3" type="ORF">A7J57_16745</name>
</gene>
<keyword evidence="2" id="KW-0812">Transmembrane</keyword>
<feature type="transmembrane region" description="Helical" evidence="2">
    <location>
        <begin position="256"/>
        <end position="273"/>
    </location>
</feature>
<feature type="transmembrane region" description="Helical" evidence="2">
    <location>
        <begin position="231"/>
        <end position="250"/>
    </location>
</feature>
<feature type="transmembrane region" description="Helical" evidence="2">
    <location>
        <begin position="38"/>
        <end position="57"/>
    </location>
</feature>
<dbReference type="AlphaFoldDB" id="A0A176XAY5"/>
<accession>A0A176XAY5</accession>
<feature type="transmembrane region" description="Helical" evidence="2">
    <location>
        <begin position="189"/>
        <end position="210"/>
    </location>
</feature>
<feature type="transmembrane region" description="Helical" evidence="2">
    <location>
        <begin position="107"/>
        <end position="124"/>
    </location>
</feature>
<dbReference type="Proteomes" id="UP000077098">
    <property type="component" value="Unassembled WGS sequence"/>
</dbReference>
<protein>
    <submittedName>
        <fullName evidence="3">Short-chain dehydrogenase</fullName>
    </submittedName>
</protein>
<evidence type="ECO:0000313" key="3">
    <source>
        <dbReference type="EMBL" id="OAE45654.1"/>
    </source>
</evidence>
<feature type="region of interest" description="Disordered" evidence="1">
    <location>
        <begin position="1"/>
        <end position="20"/>
    </location>
</feature>
<dbReference type="Pfam" id="PF05940">
    <property type="entry name" value="NnrS"/>
    <property type="match status" value="1"/>
</dbReference>
<feature type="transmembrane region" description="Helical" evidence="2">
    <location>
        <begin position="350"/>
        <end position="368"/>
    </location>
</feature>
<feature type="transmembrane region" description="Helical" evidence="2">
    <location>
        <begin position="77"/>
        <end position="95"/>
    </location>
</feature>
<feature type="transmembrane region" description="Helical" evidence="2">
    <location>
        <begin position="374"/>
        <end position="395"/>
    </location>
</feature>
<feature type="transmembrane region" description="Helical" evidence="2">
    <location>
        <begin position="285"/>
        <end position="307"/>
    </location>
</feature>
<comment type="caution">
    <text evidence="3">The sequence shown here is derived from an EMBL/GenBank/DDBJ whole genome shotgun (WGS) entry which is preliminary data.</text>
</comment>
<keyword evidence="2" id="KW-1133">Transmembrane helix</keyword>
<evidence type="ECO:0000313" key="4">
    <source>
        <dbReference type="Proteomes" id="UP000077098"/>
    </source>
</evidence>
<name>A0A176XAY5_AGRTU</name>
<evidence type="ECO:0000256" key="1">
    <source>
        <dbReference type="SAM" id="MobiDB-lite"/>
    </source>
</evidence>
<feature type="transmembrane region" description="Helical" evidence="2">
    <location>
        <begin position="130"/>
        <end position="149"/>
    </location>
</feature>
<sequence length="410" mass="44105">MSASETVVPQGRPRPKGGIPRGLARTGPVIFSYGFRPFFLGGALWAIVAMVLWIAALSGFIDIGADYGAPNWHAHEMLFGFASAVLAGFLLTAVPNWTGRLPVSGKPLVWLFALWCAGRLFLLVPDEVGVVTAAAVDGLFLPALLAICAREVIAGRKWKDLKVLGGLLALSAANIIFHLAAIGGDHSQMATRLAVSAYTVLVIIVGGRIVPSFTRNWLNRFGRTDFPVPYNSFDTAAILTGIVALAVWTIDPESIVAVPTALLAAFMHAVRLIRWRGWTTWPEQVLVVLHVAYAFIPVGFIAIALAALDVMDTRSVLHVFTVGVIGCMMLAVMTRASLGHTGRKLAASRVTIAAYVALITCALLRPAAEFFPGVMMHLYGCSALLWIVGFGLFCLEYGPIVMRERKPLKA</sequence>
<dbReference type="EMBL" id="LXPS01000013">
    <property type="protein sequence ID" value="OAE45654.1"/>
    <property type="molecule type" value="Genomic_DNA"/>
</dbReference>
<evidence type="ECO:0000256" key="2">
    <source>
        <dbReference type="SAM" id="Phobius"/>
    </source>
</evidence>
<feature type="transmembrane region" description="Helical" evidence="2">
    <location>
        <begin position="319"/>
        <end position="338"/>
    </location>
</feature>
<feature type="transmembrane region" description="Helical" evidence="2">
    <location>
        <begin position="161"/>
        <end position="183"/>
    </location>
</feature>
<dbReference type="RefSeq" id="WP_063949224.1">
    <property type="nucleotide sequence ID" value="NZ_LXPS01000013.1"/>
</dbReference>
<organism evidence="3 4">
    <name type="scientific">Agrobacterium tumefaciens</name>
    <dbReference type="NCBI Taxonomy" id="358"/>
    <lineage>
        <taxon>Bacteria</taxon>
        <taxon>Pseudomonadati</taxon>
        <taxon>Pseudomonadota</taxon>
        <taxon>Alphaproteobacteria</taxon>
        <taxon>Hyphomicrobiales</taxon>
        <taxon>Rhizobiaceae</taxon>
        <taxon>Rhizobium/Agrobacterium group</taxon>
        <taxon>Agrobacterium</taxon>
        <taxon>Agrobacterium tumefaciens complex</taxon>
    </lineage>
</organism>